<feature type="region of interest" description="Disordered" evidence="1">
    <location>
        <begin position="25"/>
        <end position="46"/>
    </location>
</feature>
<evidence type="ECO:0000256" key="1">
    <source>
        <dbReference type="SAM" id="MobiDB-lite"/>
    </source>
</evidence>
<dbReference type="Pfam" id="PF04170">
    <property type="entry name" value="NlpE"/>
    <property type="match status" value="1"/>
</dbReference>
<organism evidence="3 4">
    <name type="scientific">Cardiobacterium valvarum</name>
    <dbReference type="NCBI Taxonomy" id="194702"/>
    <lineage>
        <taxon>Bacteria</taxon>
        <taxon>Pseudomonadati</taxon>
        <taxon>Pseudomonadota</taxon>
        <taxon>Gammaproteobacteria</taxon>
        <taxon>Cardiobacteriales</taxon>
        <taxon>Cardiobacteriaceae</taxon>
        <taxon>Cardiobacterium</taxon>
    </lineage>
</organism>
<dbReference type="Proteomes" id="UP000254572">
    <property type="component" value="Unassembled WGS sequence"/>
</dbReference>
<name>A0A381DXS6_9GAMM</name>
<keyword evidence="2" id="KW-0732">Signal</keyword>
<evidence type="ECO:0000313" key="3">
    <source>
        <dbReference type="EMBL" id="SUX18085.1"/>
    </source>
</evidence>
<evidence type="ECO:0000256" key="2">
    <source>
        <dbReference type="SAM" id="SignalP"/>
    </source>
</evidence>
<dbReference type="AlphaFoldDB" id="A0A381DXS6"/>
<protein>
    <submittedName>
        <fullName evidence="3">Lipoprotein involved with copper homeostasis and adhesion</fullName>
    </submittedName>
</protein>
<feature type="signal peptide" evidence="2">
    <location>
        <begin position="1"/>
        <end position="24"/>
    </location>
</feature>
<dbReference type="OrthoDB" id="5348860at2"/>
<keyword evidence="4" id="KW-1185">Reference proteome</keyword>
<dbReference type="InterPro" id="IPR007298">
    <property type="entry name" value="Cu-R_lipoprotein_NlpE"/>
</dbReference>
<dbReference type="PROSITE" id="PS51257">
    <property type="entry name" value="PROKAR_LIPOPROTEIN"/>
    <property type="match status" value="1"/>
</dbReference>
<evidence type="ECO:0000313" key="4">
    <source>
        <dbReference type="Proteomes" id="UP000254572"/>
    </source>
</evidence>
<dbReference type="Gene3D" id="2.40.128.640">
    <property type="match status" value="1"/>
</dbReference>
<keyword evidence="3" id="KW-0449">Lipoprotein</keyword>
<gene>
    <name evidence="3" type="ORF">NCTC13294_00189</name>
</gene>
<accession>A0A381DXS6</accession>
<proteinExistence type="predicted"/>
<feature type="region of interest" description="Disordered" evidence="1">
    <location>
        <begin position="129"/>
        <end position="150"/>
    </location>
</feature>
<feature type="chain" id="PRO_5016648370" evidence="2">
    <location>
        <begin position="25"/>
        <end position="150"/>
    </location>
</feature>
<sequence length="150" mass="16005">MKKLTPAGLALAIFLGGCTTLGLGGGSNNPPPADNSGQTAQQQPQAANNAAFLGTYNGVLPCADCDGLQVSLTLTGGNYTIQSTKLGKKQENKQDSGVYRTTTDKQYLQLDNNAGNLTFQIGNGYLELRRPDGEKLDPSQPDEKFRLKRQ</sequence>
<dbReference type="EMBL" id="UFUW01000001">
    <property type="protein sequence ID" value="SUX18085.1"/>
    <property type="molecule type" value="Genomic_DNA"/>
</dbReference>
<dbReference type="RefSeq" id="WP_115610520.1">
    <property type="nucleotide sequence ID" value="NZ_JBHLZC010000001.1"/>
</dbReference>
<reference evidence="3 4" key="1">
    <citation type="submission" date="2018-06" db="EMBL/GenBank/DDBJ databases">
        <authorList>
            <consortium name="Pathogen Informatics"/>
            <person name="Doyle S."/>
        </authorList>
    </citation>
    <scope>NUCLEOTIDE SEQUENCE [LARGE SCALE GENOMIC DNA]</scope>
    <source>
        <strain evidence="3 4">NCTC13294</strain>
    </source>
</reference>